<dbReference type="InterPro" id="IPR036812">
    <property type="entry name" value="NAD(P)_OxRdtase_dom_sf"/>
</dbReference>
<dbReference type="FunFam" id="3.20.20.100:FF:000005">
    <property type="entry name" value="NADP(H)-dependent aldo-keto reductase"/>
    <property type="match status" value="1"/>
</dbReference>
<evidence type="ECO:0000313" key="6">
    <source>
        <dbReference type="EMBL" id="OQD44435.1"/>
    </source>
</evidence>
<dbReference type="Proteomes" id="UP000191680">
    <property type="component" value="Unassembled WGS sequence"/>
</dbReference>
<dbReference type="SUPFAM" id="SSF51430">
    <property type="entry name" value="NAD(P)-linked oxidoreductase"/>
    <property type="match status" value="1"/>
</dbReference>
<evidence type="ECO:0000256" key="4">
    <source>
        <dbReference type="ARBA" id="ARBA00070119"/>
    </source>
</evidence>
<evidence type="ECO:0000313" key="7">
    <source>
        <dbReference type="Proteomes" id="UP000191680"/>
    </source>
</evidence>
<keyword evidence="7" id="KW-1185">Reference proteome</keyword>
<dbReference type="PANTHER" id="PTHR43364">
    <property type="entry name" value="NADH-SPECIFIC METHYLGLYOXAL REDUCTASE-RELATED"/>
    <property type="match status" value="1"/>
</dbReference>
<evidence type="ECO:0000256" key="3">
    <source>
        <dbReference type="ARBA" id="ARBA00038157"/>
    </source>
</evidence>
<evidence type="ECO:0000256" key="2">
    <source>
        <dbReference type="ARBA" id="ARBA00023002"/>
    </source>
</evidence>
<dbReference type="AlphaFoldDB" id="A0A1V6LWD8"/>
<dbReference type="Pfam" id="PF00248">
    <property type="entry name" value="Aldo_ket_red"/>
    <property type="match status" value="1"/>
</dbReference>
<dbReference type="InterPro" id="IPR023210">
    <property type="entry name" value="NADP_OxRdtase_dom"/>
</dbReference>
<keyword evidence="1" id="KW-0521">NADP</keyword>
<dbReference type="PANTHER" id="PTHR43364:SF4">
    <property type="entry name" value="NAD(P)-LINKED OXIDOREDUCTASE SUPERFAMILY PROTEIN"/>
    <property type="match status" value="1"/>
</dbReference>
<organism evidence="6 7">
    <name type="scientific">Croceivirga radicis</name>
    <dbReference type="NCBI Taxonomy" id="1929488"/>
    <lineage>
        <taxon>Bacteria</taxon>
        <taxon>Pseudomonadati</taxon>
        <taxon>Bacteroidota</taxon>
        <taxon>Flavobacteriia</taxon>
        <taxon>Flavobacteriales</taxon>
        <taxon>Flavobacteriaceae</taxon>
        <taxon>Croceivirga</taxon>
    </lineage>
</organism>
<sequence>MKYTRLPNTNIRISKICLGTMTWGRQNSEEEGHEQMDYALDQGVNFFDTAELYPVPAKKELYAVTEEIIGNWFAKTGNRNKVVLASKIAGNGDYTKFIRTTGFAKDALKTAVEGSLKRLQTDYIDLYQLHWPERNTNYFGQRGYNAEQHDFWEDNFHQVLETLRDLVQEGKIRHVGISNETPWGTMRYLEEAKVHQDLPRMLTIQNPYNLLNRTFEIGLSEICMRERIGLLAYSPLGFGTLSGKYLGEVPPRKGRITLFPQYNRYSNENAVQATRRYQELAAENGLSLAQMALAFVNSRPFLTSNIIGATSMEQLKENIASIGIDLPENVMKGIEEIHNSIPNPSP</sequence>
<evidence type="ECO:0000259" key="5">
    <source>
        <dbReference type="Pfam" id="PF00248"/>
    </source>
</evidence>
<comment type="similarity">
    <text evidence="3">Belongs to the aldo/keto reductase family. Aldo/keto reductase 2 subfamily.</text>
</comment>
<accession>A0A1V6LWD8</accession>
<dbReference type="GO" id="GO:0016491">
    <property type="term" value="F:oxidoreductase activity"/>
    <property type="evidence" value="ECO:0007669"/>
    <property type="project" value="UniProtKB-KW"/>
</dbReference>
<name>A0A1V6LWD8_9FLAO</name>
<evidence type="ECO:0000256" key="1">
    <source>
        <dbReference type="ARBA" id="ARBA00022857"/>
    </source>
</evidence>
<dbReference type="Gene3D" id="3.20.20.100">
    <property type="entry name" value="NADP-dependent oxidoreductase domain"/>
    <property type="match status" value="1"/>
</dbReference>
<proteinExistence type="inferred from homology"/>
<dbReference type="OrthoDB" id="9773828at2"/>
<protein>
    <recommendedName>
        <fullName evidence="4">Protein tas</fullName>
    </recommendedName>
</protein>
<dbReference type="CDD" id="cd19094">
    <property type="entry name" value="AKR_Tas-like"/>
    <property type="match status" value="1"/>
</dbReference>
<keyword evidence="2" id="KW-0560">Oxidoreductase</keyword>
<dbReference type="RefSeq" id="WP_080317936.1">
    <property type="nucleotide sequence ID" value="NZ_MTBC01000001.1"/>
</dbReference>
<feature type="domain" description="NADP-dependent oxidoreductase" evidence="5">
    <location>
        <begin position="15"/>
        <end position="337"/>
    </location>
</feature>
<comment type="caution">
    <text evidence="6">The sequence shown here is derived from an EMBL/GenBank/DDBJ whole genome shotgun (WGS) entry which is preliminary data.</text>
</comment>
<dbReference type="EMBL" id="MTBC01000001">
    <property type="protein sequence ID" value="OQD44435.1"/>
    <property type="molecule type" value="Genomic_DNA"/>
</dbReference>
<reference evidence="6 7" key="1">
    <citation type="submission" date="2016-12" db="EMBL/GenBank/DDBJ databases">
        <authorList>
            <person name="Song W.-J."/>
            <person name="Kurnit D.M."/>
        </authorList>
    </citation>
    <scope>NUCLEOTIDE SEQUENCE [LARGE SCALE GENOMIC DNA]</scope>
    <source>
        <strain evidence="6 7">HSG9</strain>
    </source>
</reference>
<gene>
    <name evidence="6" type="ORF">BUL40_02465</name>
</gene>
<dbReference type="InterPro" id="IPR050523">
    <property type="entry name" value="AKR_Detox_Biosynth"/>
</dbReference>